<keyword evidence="1" id="KW-0547">Nucleotide-binding</keyword>
<dbReference type="PROSITE" id="PS50011">
    <property type="entry name" value="PROTEIN_KINASE_DOM"/>
    <property type="match status" value="1"/>
</dbReference>
<accession>A0ABP0NVI6</accession>
<feature type="non-terminal residue" evidence="5">
    <location>
        <position position="1"/>
    </location>
</feature>
<evidence type="ECO:0000313" key="5">
    <source>
        <dbReference type="EMBL" id="CAK9066470.1"/>
    </source>
</evidence>
<feature type="region of interest" description="Disordered" evidence="3">
    <location>
        <begin position="153"/>
        <end position="174"/>
    </location>
</feature>
<comment type="caution">
    <text evidence="5">The sequence shown here is derived from an EMBL/GenBank/DDBJ whole genome shotgun (WGS) entry which is preliminary data.</text>
</comment>
<gene>
    <name evidence="5" type="ORF">CCMP2556_LOCUS32653</name>
</gene>
<proteinExistence type="predicted"/>
<dbReference type="SUPFAM" id="SSF56112">
    <property type="entry name" value="Protein kinase-like (PK-like)"/>
    <property type="match status" value="1"/>
</dbReference>
<dbReference type="Pfam" id="PF00069">
    <property type="entry name" value="Pkinase"/>
    <property type="match status" value="1"/>
</dbReference>
<dbReference type="Proteomes" id="UP001642484">
    <property type="component" value="Unassembled WGS sequence"/>
</dbReference>
<reference evidence="5 6" key="1">
    <citation type="submission" date="2024-02" db="EMBL/GenBank/DDBJ databases">
        <authorList>
            <person name="Chen Y."/>
            <person name="Shah S."/>
            <person name="Dougan E. K."/>
            <person name="Thang M."/>
            <person name="Chan C."/>
        </authorList>
    </citation>
    <scope>NUCLEOTIDE SEQUENCE [LARGE SCALE GENOMIC DNA]</scope>
</reference>
<keyword evidence="2" id="KW-0067">ATP-binding</keyword>
<dbReference type="PANTHER" id="PTHR24346">
    <property type="entry name" value="MAP/MICROTUBULE AFFINITY-REGULATING KINASE"/>
    <property type="match status" value="1"/>
</dbReference>
<dbReference type="InterPro" id="IPR011009">
    <property type="entry name" value="Kinase-like_dom_sf"/>
</dbReference>
<name>A0ABP0NVI6_9DINO</name>
<evidence type="ECO:0000259" key="4">
    <source>
        <dbReference type="PROSITE" id="PS50011"/>
    </source>
</evidence>
<evidence type="ECO:0000256" key="3">
    <source>
        <dbReference type="SAM" id="MobiDB-lite"/>
    </source>
</evidence>
<dbReference type="PANTHER" id="PTHR24346:SF30">
    <property type="entry name" value="MATERNAL EMBRYONIC LEUCINE ZIPPER KINASE"/>
    <property type="match status" value="1"/>
</dbReference>
<dbReference type="Gene3D" id="1.10.510.10">
    <property type="entry name" value="Transferase(Phosphotransferase) domain 1"/>
    <property type="match status" value="1"/>
</dbReference>
<organism evidence="5 6">
    <name type="scientific">Durusdinium trenchii</name>
    <dbReference type="NCBI Taxonomy" id="1381693"/>
    <lineage>
        <taxon>Eukaryota</taxon>
        <taxon>Sar</taxon>
        <taxon>Alveolata</taxon>
        <taxon>Dinophyceae</taxon>
        <taxon>Suessiales</taxon>
        <taxon>Symbiodiniaceae</taxon>
        <taxon>Durusdinium</taxon>
    </lineage>
</organism>
<dbReference type="EMBL" id="CAXAMN010022111">
    <property type="protein sequence ID" value="CAK9066470.1"/>
    <property type="molecule type" value="Genomic_DNA"/>
</dbReference>
<evidence type="ECO:0000256" key="1">
    <source>
        <dbReference type="ARBA" id="ARBA00022741"/>
    </source>
</evidence>
<keyword evidence="6" id="KW-1185">Reference proteome</keyword>
<evidence type="ECO:0000313" key="6">
    <source>
        <dbReference type="Proteomes" id="UP001642484"/>
    </source>
</evidence>
<sequence>VPGQAAALPRPLLSDFGTCQMMGEGDLSSHGGYAIEFCSPERLESEEIGEKGDMWSAGLILYAMCFGDLPYHSEDPAECRRQVTSHKVLIEPPVKGRSRGVSEILWKAICILTSRAPVARLSARQCEILALQQLEELAASSLARAPKTPSMLMDNCPQLEDSMPQALQDGDILS</sequence>
<dbReference type="InterPro" id="IPR000719">
    <property type="entry name" value="Prot_kinase_dom"/>
</dbReference>
<protein>
    <recommendedName>
        <fullName evidence="4">Protein kinase domain-containing protein</fullName>
    </recommendedName>
</protein>
<evidence type="ECO:0000256" key="2">
    <source>
        <dbReference type="ARBA" id="ARBA00022840"/>
    </source>
</evidence>
<feature type="domain" description="Protein kinase" evidence="4">
    <location>
        <begin position="1"/>
        <end position="134"/>
    </location>
</feature>